<evidence type="ECO:0000313" key="1">
    <source>
        <dbReference type="EMBL" id="KZT00230.1"/>
    </source>
</evidence>
<keyword evidence="2" id="KW-1185">Reference proteome</keyword>
<protein>
    <submittedName>
        <fullName evidence="1">Uncharacterized protein</fullName>
    </submittedName>
</protein>
<dbReference type="GeneID" id="63819992"/>
<reference evidence="1 2" key="1">
    <citation type="journal article" date="2016" name="Mol. Biol. Evol.">
        <title>Comparative Genomics of Early-Diverging Mushroom-Forming Fungi Provides Insights into the Origins of Lignocellulose Decay Capabilities.</title>
        <authorList>
            <person name="Nagy L.G."/>
            <person name="Riley R."/>
            <person name="Tritt A."/>
            <person name="Adam C."/>
            <person name="Daum C."/>
            <person name="Floudas D."/>
            <person name="Sun H."/>
            <person name="Yadav J.S."/>
            <person name="Pangilinan J."/>
            <person name="Larsson K.H."/>
            <person name="Matsuura K."/>
            <person name="Barry K."/>
            <person name="Labutti K."/>
            <person name="Kuo R."/>
            <person name="Ohm R.A."/>
            <person name="Bhattacharya S.S."/>
            <person name="Shirouzu T."/>
            <person name="Yoshinaga Y."/>
            <person name="Martin F.M."/>
            <person name="Grigoriev I.V."/>
            <person name="Hibbett D.S."/>
        </authorList>
    </citation>
    <scope>NUCLEOTIDE SEQUENCE [LARGE SCALE GENOMIC DNA]</scope>
    <source>
        <strain evidence="1 2">93-53</strain>
    </source>
</reference>
<name>A0A165B4P7_9APHY</name>
<gene>
    <name evidence="1" type="ORF">LAESUDRAFT_562492</name>
</gene>
<dbReference type="EMBL" id="KV427692">
    <property type="protein sequence ID" value="KZT00230.1"/>
    <property type="molecule type" value="Genomic_DNA"/>
</dbReference>
<dbReference type="Proteomes" id="UP000076871">
    <property type="component" value="Unassembled WGS sequence"/>
</dbReference>
<dbReference type="AlphaFoldDB" id="A0A165B4P7"/>
<evidence type="ECO:0000313" key="2">
    <source>
        <dbReference type="Proteomes" id="UP000076871"/>
    </source>
</evidence>
<sequence>MWRRTFIATGVEAPLDESALDSTCGSECRREDASAIRDRRDCRAPLDTRVVAATSPSRAHMPHRGPVERLRHAAERRAVVRAGRTRLPLRLPLIRRSSRPPVLASAHTALGVPRCPIQGQTSSLIVYALISVARHLSNLGRARDLTSCAAAASHHSRSSSQCLLRM</sequence>
<dbReference type="RefSeq" id="XP_040757970.1">
    <property type="nucleotide sequence ID" value="XM_040902961.1"/>
</dbReference>
<organism evidence="1 2">
    <name type="scientific">Laetiporus sulphureus 93-53</name>
    <dbReference type="NCBI Taxonomy" id="1314785"/>
    <lineage>
        <taxon>Eukaryota</taxon>
        <taxon>Fungi</taxon>
        <taxon>Dikarya</taxon>
        <taxon>Basidiomycota</taxon>
        <taxon>Agaricomycotina</taxon>
        <taxon>Agaricomycetes</taxon>
        <taxon>Polyporales</taxon>
        <taxon>Laetiporus</taxon>
    </lineage>
</organism>
<dbReference type="InParanoid" id="A0A165B4P7"/>
<accession>A0A165B4P7</accession>
<proteinExistence type="predicted"/>